<dbReference type="PANTHER" id="PTHR15528">
    <property type="entry name" value="PEROXISOME PROLIFERATOR ACTIVATED RECEPTOR GAMMA COACTIVATOR 1 PGC-1 -RELATED"/>
    <property type="match status" value="1"/>
</dbReference>
<evidence type="ECO:0000256" key="6">
    <source>
        <dbReference type="ARBA" id="ARBA00023163"/>
    </source>
</evidence>
<dbReference type="Ensembl" id="ENSLLET00000018330.1">
    <property type="protein sequence ID" value="ENSLLEP00000017648.1"/>
    <property type="gene ID" value="ENSLLEG00000011230.1"/>
</dbReference>
<name>A0A8C5PEQ5_9ANUR</name>
<feature type="compositionally biased region" description="Basic and acidic residues" evidence="9">
    <location>
        <begin position="178"/>
        <end position="189"/>
    </location>
</feature>
<dbReference type="GeneTree" id="ENSGT00950000183137"/>
<dbReference type="GO" id="GO:0045944">
    <property type="term" value="P:positive regulation of transcription by RNA polymerase II"/>
    <property type="evidence" value="ECO:0007669"/>
    <property type="project" value="TreeGrafter"/>
</dbReference>
<evidence type="ECO:0000256" key="1">
    <source>
        <dbReference type="ARBA" id="ARBA00004123"/>
    </source>
</evidence>
<dbReference type="Pfam" id="PF00076">
    <property type="entry name" value="RRM_1"/>
    <property type="match status" value="1"/>
</dbReference>
<sequence length="952" mass="107787">MADCSRLLDEELESLVFNYLTEIPEPGVENLLLDFSEIDLSQLDVGDFDSNSCFNELPWCNNHSENESSQYSTDDELFQIIDSENEALLEAFTKTLDDIQEDDISFSAFISSGDRDLCPLPGHLSKPSFPAESPKSPENEDKLSILKKLLLSPAQAPTSNDAQNDGCSRRQGTSKYRPQRDFSKVESPMDRQAGLPPAQSKTRTELHRHLVSAVPQTKVYSSTESNRDSVKEEDNDSHDEQCVDDCESLSITSTLGTQKPQFTSEREKRAVVDLIRYMHTYCLPAKKQHSNDKHQHCNNILKRPKLESVQQISCSDQTSKVDSMSAKGSRKYKCVKPTPVRSSILKELLAKDISGDVSKPYRLAQPVYAEFSDSCGSRLSLGRSEQRLVKNLKTESGTTHKTCLTIKKESRHAEKSLKFAEEPMTFKMSPKPENSIYAVRRSCRLNPEFSEWLLFEDEAFPQTDVEQAAEEEKLTRAVEPFYEDEQVAELEVGELLDPRAQENSVNVDVIERDSCDNGTQQFHPLENSRSSPISMTQSVSTFEKGNFEQGLTVELCGTAGLTPPTTPPYKTTEEDHYKPEINQDSVGSGVLISSPSTMEASGEHLMMYKKQTKKQPERTELLAHLSRTGDIPANCESQALKRPFSRSFGDHDYCQVKKSEIGLQRKVKSLDLPGHVERRDKPSAVTEHQKPFEDKTDRSHKTGSKPLKDHEIRASLTKHFGFPDDNLKEENNRVCSSPEYDSVFEDNDSDSSSPLEDSVCLTPHRTKIYSRMSPPSKSKFQCCPRTRSSPRSSRHNSPENRKSSRAKSSEKTGTLSQRQIQKRREKAIDEGRVIYIRNLSNTISTNELKRRFEVFGEITECYVLNRSKGDKYGFITYRCSEDAAMSLKKGASLRKRNEPSFHLSYGGIRHLFWTKYNDLDSNAESSPALIKSKYESMDFDSLLKEAQRSLHR</sequence>
<evidence type="ECO:0000256" key="3">
    <source>
        <dbReference type="ARBA" id="ARBA00022884"/>
    </source>
</evidence>
<gene>
    <name evidence="11" type="primary">PPARGC1B</name>
</gene>
<accession>A0A8C5PEQ5</accession>
<evidence type="ECO:0000259" key="10">
    <source>
        <dbReference type="PROSITE" id="PS50102"/>
    </source>
</evidence>
<evidence type="ECO:0000256" key="4">
    <source>
        <dbReference type="ARBA" id="ARBA00023015"/>
    </source>
</evidence>
<dbReference type="InterPro" id="IPR012677">
    <property type="entry name" value="Nucleotide-bd_a/b_plait_sf"/>
</dbReference>
<dbReference type="Proteomes" id="UP000694569">
    <property type="component" value="Unplaced"/>
</dbReference>
<keyword evidence="7" id="KW-0539">Nucleus</keyword>
<feature type="region of interest" description="Disordered" evidence="9">
    <location>
        <begin position="672"/>
        <end position="822"/>
    </location>
</feature>
<reference evidence="11" key="1">
    <citation type="submission" date="2025-08" db="UniProtKB">
        <authorList>
            <consortium name="Ensembl"/>
        </authorList>
    </citation>
    <scope>IDENTIFICATION</scope>
</reference>
<comment type="subcellular location">
    <subcellularLocation>
        <location evidence="1">Nucleus</location>
    </subcellularLocation>
</comment>
<keyword evidence="6" id="KW-0804">Transcription</keyword>
<feature type="compositionally biased region" description="Basic and acidic residues" evidence="9">
    <location>
        <begin position="674"/>
        <end position="713"/>
    </location>
</feature>
<dbReference type="SMART" id="SM00360">
    <property type="entry name" value="RRM"/>
    <property type="match status" value="1"/>
</dbReference>
<feature type="compositionally biased region" description="Polar residues" evidence="9">
    <location>
        <begin position="155"/>
        <end position="176"/>
    </location>
</feature>
<organism evidence="11 12">
    <name type="scientific">Leptobrachium leishanense</name>
    <name type="common">Leishan spiny toad</name>
    <dbReference type="NCBI Taxonomy" id="445787"/>
    <lineage>
        <taxon>Eukaryota</taxon>
        <taxon>Metazoa</taxon>
        <taxon>Chordata</taxon>
        <taxon>Craniata</taxon>
        <taxon>Vertebrata</taxon>
        <taxon>Euteleostomi</taxon>
        <taxon>Amphibia</taxon>
        <taxon>Batrachia</taxon>
        <taxon>Anura</taxon>
        <taxon>Pelobatoidea</taxon>
        <taxon>Megophryidae</taxon>
        <taxon>Leptobrachium</taxon>
    </lineage>
</organism>
<feature type="compositionally biased region" description="Acidic residues" evidence="9">
    <location>
        <begin position="233"/>
        <end position="242"/>
    </location>
</feature>
<feature type="region of interest" description="Disordered" evidence="9">
    <location>
        <begin position="121"/>
        <end position="140"/>
    </location>
</feature>
<feature type="compositionally biased region" description="Basic and acidic residues" evidence="9">
    <location>
        <begin position="796"/>
        <end position="810"/>
    </location>
</feature>
<evidence type="ECO:0000256" key="2">
    <source>
        <dbReference type="ARBA" id="ARBA00022553"/>
    </source>
</evidence>
<dbReference type="InterPro" id="IPR035979">
    <property type="entry name" value="RBD_domain_sf"/>
</dbReference>
<keyword evidence="5" id="KW-0010">Activator</keyword>
<dbReference type="PANTHER" id="PTHR15528:SF12">
    <property type="entry name" value="PEROXISOME PROLIFERATOR-ACTIVATED RECEPTOR GAMMA COACTIVATOR 1-BETA"/>
    <property type="match status" value="1"/>
</dbReference>
<dbReference type="PROSITE" id="PS50102">
    <property type="entry name" value="RRM"/>
    <property type="match status" value="1"/>
</dbReference>
<evidence type="ECO:0000256" key="8">
    <source>
        <dbReference type="PROSITE-ProRule" id="PRU00176"/>
    </source>
</evidence>
<protein>
    <submittedName>
        <fullName evidence="11">PPARG coactivator 1 beta</fullName>
    </submittedName>
</protein>
<dbReference type="GO" id="GO:0003723">
    <property type="term" value="F:RNA binding"/>
    <property type="evidence" value="ECO:0007669"/>
    <property type="project" value="UniProtKB-UniRule"/>
</dbReference>
<keyword evidence="3 8" id="KW-0694">RNA-binding</keyword>
<evidence type="ECO:0000256" key="5">
    <source>
        <dbReference type="ARBA" id="ARBA00023159"/>
    </source>
</evidence>
<dbReference type="InterPro" id="IPR034605">
    <property type="entry name" value="PGC-1"/>
</dbReference>
<dbReference type="GO" id="GO:0005634">
    <property type="term" value="C:nucleus"/>
    <property type="evidence" value="ECO:0007669"/>
    <property type="project" value="UniProtKB-SubCell"/>
</dbReference>
<feature type="compositionally biased region" description="Basic and acidic residues" evidence="9">
    <location>
        <begin position="721"/>
        <end position="732"/>
    </location>
</feature>
<dbReference type="OrthoDB" id="10047851at2759"/>
<proteinExistence type="predicted"/>
<dbReference type="InterPro" id="IPR000504">
    <property type="entry name" value="RRM_dom"/>
</dbReference>
<dbReference type="Gene3D" id="3.30.70.330">
    <property type="match status" value="1"/>
</dbReference>
<evidence type="ECO:0000256" key="7">
    <source>
        <dbReference type="ARBA" id="ARBA00023242"/>
    </source>
</evidence>
<dbReference type="SUPFAM" id="SSF54928">
    <property type="entry name" value="RNA-binding domain, RBD"/>
    <property type="match status" value="1"/>
</dbReference>
<keyword evidence="2" id="KW-0597">Phosphoprotein</keyword>
<keyword evidence="4" id="KW-0805">Transcription regulation</keyword>
<feature type="region of interest" description="Disordered" evidence="9">
    <location>
        <begin position="154"/>
        <end position="242"/>
    </location>
</feature>
<evidence type="ECO:0000313" key="11">
    <source>
        <dbReference type="Ensembl" id="ENSLLEP00000017648.1"/>
    </source>
</evidence>
<evidence type="ECO:0000256" key="9">
    <source>
        <dbReference type="SAM" id="MobiDB-lite"/>
    </source>
</evidence>
<dbReference type="GO" id="GO:0003712">
    <property type="term" value="F:transcription coregulator activity"/>
    <property type="evidence" value="ECO:0007669"/>
    <property type="project" value="InterPro"/>
</dbReference>
<feature type="domain" description="RRM" evidence="10">
    <location>
        <begin position="832"/>
        <end position="896"/>
    </location>
</feature>
<keyword evidence="12" id="KW-1185">Reference proteome</keyword>
<feature type="compositionally biased region" description="Polar residues" evidence="9">
    <location>
        <begin position="214"/>
        <end position="224"/>
    </location>
</feature>
<dbReference type="AlphaFoldDB" id="A0A8C5PEQ5"/>
<reference evidence="11" key="2">
    <citation type="submission" date="2025-09" db="UniProtKB">
        <authorList>
            <consortium name="Ensembl"/>
        </authorList>
    </citation>
    <scope>IDENTIFICATION</scope>
</reference>
<evidence type="ECO:0000313" key="12">
    <source>
        <dbReference type="Proteomes" id="UP000694569"/>
    </source>
</evidence>